<evidence type="ECO:0000256" key="6">
    <source>
        <dbReference type="ARBA" id="ARBA00022771"/>
    </source>
</evidence>
<evidence type="ECO:0000256" key="2">
    <source>
        <dbReference type="ARBA" id="ARBA00004496"/>
    </source>
</evidence>
<dbReference type="RefSeq" id="XP_032832515.1">
    <property type="nucleotide sequence ID" value="XM_032976624.1"/>
</dbReference>
<keyword evidence="8" id="KW-0539">Nucleus</keyword>
<feature type="region of interest" description="Disordered" evidence="13">
    <location>
        <begin position="1"/>
        <end position="22"/>
    </location>
</feature>
<evidence type="ECO:0000256" key="10">
    <source>
        <dbReference type="ARBA" id="ARBA00038064"/>
    </source>
</evidence>
<dbReference type="GeneID" id="116955496"/>
<dbReference type="InterPro" id="IPR051879">
    <property type="entry name" value="C2H2-ZF_Maturation_Protein"/>
</dbReference>
<reference evidence="16" key="1">
    <citation type="submission" date="2025-08" db="UniProtKB">
        <authorList>
            <consortium name="RefSeq"/>
        </authorList>
    </citation>
    <scope>IDENTIFICATION</scope>
    <source>
        <tissue evidence="16">Sperm</tissue>
    </source>
</reference>
<name>A0AAJ7UC47_PETMA</name>
<dbReference type="InterPro" id="IPR036236">
    <property type="entry name" value="Znf_C2H2_sf"/>
</dbReference>
<accession>A0AAJ7UC47</accession>
<dbReference type="PANTHER" id="PTHR46095">
    <property type="entry name" value="ZINC FINGER PROTEIN 593"/>
    <property type="match status" value="1"/>
</dbReference>
<dbReference type="GO" id="GO:0005634">
    <property type="term" value="C:nucleus"/>
    <property type="evidence" value="ECO:0007669"/>
    <property type="project" value="UniProtKB-SubCell"/>
</dbReference>
<dbReference type="PROSITE" id="PS00028">
    <property type="entry name" value="ZINC_FINGER_C2H2_1"/>
    <property type="match status" value="1"/>
</dbReference>
<dbReference type="GO" id="GO:0042254">
    <property type="term" value="P:ribosome biogenesis"/>
    <property type="evidence" value="ECO:0007669"/>
    <property type="project" value="UniProtKB-KW"/>
</dbReference>
<evidence type="ECO:0000256" key="4">
    <source>
        <dbReference type="ARBA" id="ARBA00022517"/>
    </source>
</evidence>
<dbReference type="SMART" id="SM00451">
    <property type="entry name" value="ZnF_U1"/>
    <property type="match status" value="1"/>
</dbReference>
<proteinExistence type="inferred from homology"/>
<dbReference type="GO" id="GO:0043021">
    <property type="term" value="F:ribonucleoprotein complex binding"/>
    <property type="evidence" value="ECO:0007669"/>
    <property type="project" value="UniProtKB-ARBA"/>
</dbReference>
<comment type="subcellular location">
    <subcellularLocation>
        <location evidence="2">Cytoplasm</location>
    </subcellularLocation>
    <subcellularLocation>
        <location evidence="1">Nucleus</location>
    </subcellularLocation>
</comment>
<keyword evidence="5" id="KW-0479">Metal-binding</keyword>
<dbReference type="KEGG" id="pmrn:116955496"/>
<feature type="domain" description="C2H2-type" evidence="14">
    <location>
        <begin position="56"/>
        <end position="78"/>
    </location>
</feature>
<dbReference type="GO" id="GO:0005737">
    <property type="term" value="C:cytoplasm"/>
    <property type="evidence" value="ECO:0007669"/>
    <property type="project" value="UniProtKB-SubCell"/>
</dbReference>
<organism evidence="15 16">
    <name type="scientific">Petromyzon marinus</name>
    <name type="common">Sea lamprey</name>
    <dbReference type="NCBI Taxonomy" id="7757"/>
    <lineage>
        <taxon>Eukaryota</taxon>
        <taxon>Metazoa</taxon>
        <taxon>Chordata</taxon>
        <taxon>Craniata</taxon>
        <taxon>Vertebrata</taxon>
        <taxon>Cyclostomata</taxon>
        <taxon>Hyperoartia</taxon>
        <taxon>Petromyzontiformes</taxon>
        <taxon>Petromyzontidae</taxon>
        <taxon>Petromyzon</taxon>
    </lineage>
</organism>
<dbReference type="Pfam" id="PF12171">
    <property type="entry name" value="zf-C2H2_jaz"/>
    <property type="match status" value="1"/>
</dbReference>
<dbReference type="SUPFAM" id="SSF57667">
    <property type="entry name" value="beta-beta-alpha zinc fingers"/>
    <property type="match status" value="1"/>
</dbReference>
<dbReference type="GO" id="GO:0003676">
    <property type="term" value="F:nucleic acid binding"/>
    <property type="evidence" value="ECO:0007669"/>
    <property type="project" value="InterPro"/>
</dbReference>
<sequence length="139" mass="16033">MARTHKQRAKKSKLMKVKRRTRDLDQVHADMRPESAGALLHQPEDLDLPGNAQHYCLHCARYFIDLQTLKVHFKTKTHKQRLKRLREAPFSQEEAERAAGMGSYQRPAQVKVRTQPVEEEEAMCAETTGPTPKKQSRST</sequence>
<feature type="region of interest" description="Disordered" evidence="13">
    <location>
        <begin position="86"/>
        <end position="139"/>
    </location>
</feature>
<keyword evidence="3" id="KW-0963">Cytoplasm</keyword>
<evidence type="ECO:0000313" key="16">
    <source>
        <dbReference type="RefSeq" id="XP_032832515.1"/>
    </source>
</evidence>
<dbReference type="Gene3D" id="3.30.160.60">
    <property type="entry name" value="Classic Zinc Finger"/>
    <property type="match status" value="1"/>
</dbReference>
<feature type="compositionally biased region" description="Basic residues" evidence="13">
    <location>
        <begin position="1"/>
        <end position="21"/>
    </location>
</feature>
<evidence type="ECO:0000313" key="15">
    <source>
        <dbReference type="Proteomes" id="UP001318040"/>
    </source>
</evidence>
<dbReference type="InterPro" id="IPR013087">
    <property type="entry name" value="Znf_C2H2_type"/>
</dbReference>
<comment type="function">
    <text evidence="11">Involved in pre-60S ribosomal particles maturation by promoting the nuclear export of the 60S ribosome. Negatively modulates the DNA binding activity of Oct-2 and therefore its transcriptional regulatory activity.</text>
</comment>
<evidence type="ECO:0000256" key="12">
    <source>
        <dbReference type="ARBA" id="ARBA00068618"/>
    </source>
</evidence>
<dbReference type="Proteomes" id="UP001318040">
    <property type="component" value="Chromosome 60"/>
</dbReference>
<evidence type="ECO:0000256" key="5">
    <source>
        <dbReference type="ARBA" id="ARBA00022723"/>
    </source>
</evidence>
<evidence type="ECO:0000256" key="7">
    <source>
        <dbReference type="ARBA" id="ARBA00022833"/>
    </source>
</evidence>
<evidence type="ECO:0000256" key="1">
    <source>
        <dbReference type="ARBA" id="ARBA00004123"/>
    </source>
</evidence>
<keyword evidence="6" id="KW-0863">Zinc-finger</keyword>
<dbReference type="CTD" id="51042"/>
<dbReference type="PANTHER" id="PTHR46095:SF1">
    <property type="entry name" value="ZINC FINGER PROTEIN 593"/>
    <property type="match status" value="1"/>
</dbReference>
<keyword evidence="7" id="KW-0862">Zinc</keyword>
<dbReference type="GO" id="GO:0008270">
    <property type="term" value="F:zinc ion binding"/>
    <property type="evidence" value="ECO:0007669"/>
    <property type="project" value="UniProtKB-KW"/>
</dbReference>
<dbReference type="InterPro" id="IPR003604">
    <property type="entry name" value="Matrin/U1-like-C_Znf_C2H2"/>
</dbReference>
<evidence type="ECO:0000256" key="3">
    <source>
        <dbReference type="ARBA" id="ARBA00022490"/>
    </source>
</evidence>
<dbReference type="InterPro" id="IPR022755">
    <property type="entry name" value="Znf_C2H2_jaz"/>
</dbReference>
<gene>
    <name evidence="16" type="primary">ZNF593</name>
</gene>
<evidence type="ECO:0000256" key="8">
    <source>
        <dbReference type="ARBA" id="ARBA00023242"/>
    </source>
</evidence>
<evidence type="ECO:0000259" key="14">
    <source>
        <dbReference type="PROSITE" id="PS00028"/>
    </source>
</evidence>
<keyword evidence="15" id="KW-1185">Reference proteome</keyword>
<evidence type="ECO:0000256" key="13">
    <source>
        <dbReference type="SAM" id="MobiDB-lite"/>
    </source>
</evidence>
<keyword evidence="4" id="KW-0690">Ribosome biogenesis</keyword>
<protein>
    <recommendedName>
        <fullName evidence="12">Zinc finger protein 593</fullName>
    </recommendedName>
</protein>
<comment type="subunit">
    <text evidence="9">Associates with pre-60S ribosomal particles.</text>
</comment>
<evidence type="ECO:0000256" key="11">
    <source>
        <dbReference type="ARBA" id="ARBA00056372"/>
    </source>
</evidence>
<dbReference type="FunFam" id="3.30.160.60:FF:000299">
    <property type="entry name" value="Zinc finger protein 593"/>
    <property type="match status" value="1"/>
</dbReference>
<comment type="similarity">
    <text evidence="10">Belongs to the ZNF593/BUD20 C2H2-type zinc-finger protein family.</text>
</comment>
<evidence type="ECO:0000256" key="9">
    <source>
        <dbReference type="ARBA" id="ARBA00034132"/>
    </source>
</evidence>
<dbReference type="AlphaFoldDB" id="A0AAJ7UC47"/>